<sequence>MRRVVNYHSSWARQQQVELFDASGNPGSTAGRGFNPASGAPGGELREISDLVKFQTWEDLSFRGNDRSELISAETAEYVRSGEDDNISAVEQPSKIIDKEEDSLKNKETDIQLVETETGKEIDPEPVEDVGQIPLDEESLSIDDLLKWIPEDMMLPSFTAAEPAKIKFGYGITIKGVADKVWYKASLPKIVVADKGKAPLVEPDTVKGHPAHEMVQLICGDIEFLVQLRENVRPRAHNRDKQRTNKRKLIKSG</sequence>
<accession>A0A2Z7BTL7</accession>
<proteinExistence type="predicted"/>
<keyword evidence="2" id="KW-1185">Reference proteome</keyword>
<reference evidence="1 2" key="1">
    <citation type="journal article" date="2015" name="Proc. Natl. Acad. Sci. U.S.A.">
        <title>The resurrection genome of Boea hygrometrica: A blueprint for survival of dehydration.</title>
        <authorList>
            <person name="Xiao L."/>
            <person name="Yang G."/>
            <person name="Zhang L."/>
            <person name="Yang X."/>
            <person name="Zhao S."/>
            <person name="Ji Z."/>
            <person name="Zhou Q."/>
            <person name="Hu M."/>
            <person name="Wang Y."/>
            <person name="Chen M."/>
            <person name="Xu Y."/>
            <person name="Jin H."/>
            <person name="Xiao X."/>
            <person name="Hu G."/>
            <person name="Bao F."/>
            <person name="Hu Y."/>
            <person name="Wan P."/>
            <person name="Li L."/>
            <person name="Deng X."/>
            <person name="Kuang T."/>
            <person name="Xiang C."/>
            <person name="Zhu J.K."/>
            <person name="Oliver M.J."/>
            <person name="He Y."/>
        </authorList>
    </citation>
    <scope>NUCLEOTIDE SEQUENCE [LARGE SCALE GENOMIC DNA]</scope>
    <source>
        <strain evidence="2">cv. XS01</strain>
    </source>
</reference>
<name>A0A2Z7BTL7_9LAMI</name>
<dbReference type="AlphaFoldDB" id="A0A2Z7BTL7"/>
<gene>
    <name evidence="1" type="ORF">F511_31683</name>
</gene>
<dbReference type="EMBL" id="KV004531">
    <property type="protein sequence ID" value="KZV35617.1"/>
    <property type="molecule type" value="Genomic_DNA"/>
</dbReference>
<dbReference type="Proteomes" id="UP000250235">
    <property type="component" value="Unassembled WGS sequence"/>
</dbReference>
<organism evidence="1 2">
    <name type="scientific">Dorcoceras hygrometricum</name>
    <dbReference type="NCBI Taxonomy" id="472368"/>
    <lineage>
        <taxon>Eukaryota</taxon>
        <taxon>Viridiplantae</taxon>
        <taxon>Streptophyta</taxon>
        <taxon>Embryophyta</taxon>
        <taxon>Tracheophyta</taxon>
        <taxon>Spermatophyta</taxon>
        <taxon>Magnoliopsida</taxon>
        <taxon>eudicotyledons</taxon>
        <taxon>Gunneridae</taxon>
        <taxon>Pentapetalae</taxon>
        <taxon>asterids</taxon>
        <taxon>lamiids</taxon>
        <taxon>Lamiales</taxon>
        <taxon>Gesneriaceae</taxon>
        <taxon>Didymocarpoideae</taxon>
        <taxon>Trichosporeae</taxon>
        <taxon>Loxocarpinae</taxon>
        <taxon>Dorcoceras</taxon>
    </lineage>
</organism>
<evidence type="ECO:0000313" key="2">
    <source>
        <dbReference type="Proteomes" id="UP000250235"/>
    </source>
</evidence>
<evidence type="ECO:0008006" key="3">
    <source>
        <dbReference type="Google" id="ProtNLM"/>
    </source>
</evidence>
<protein>
    <recommendedName>
        <fullName evidence="3">Splicing factor 3B subunit 1-like</fullName>
    </recommendedName>
</protein>
<evidence type="ECO:0000313" key="1">
    <source>
        <dbReference type="EMBL" id="KZV35617.1"/>
    </source>
</evidence>